<dbReference type="Gene3D" id="1.20.58.110">
    <property type="entry name" value="Ribosomal protein S20"/>
    <property type="match status" value="1"/>
</dbReference>
<evidence type="ECO:0000256" key="1">
    <source>
        <dbReference type="ARBA" id="ARBA00007634"/>
    </source>
</evidence>
<dbReference type="PANTHER" id="PTHR33398">
    <property type="entry name" value="30S RIBOSOMAL PROTEIN S20"/>
    <property type="match status" value="1"/>
</dbReference>
<evidence type="ECO:0000256" key="3">
    <source>
        <dbReference type="ARBA" id="ARBA00022884"/>
    </source>
</evidence>
<keyword evidence="5" id="KW-0687">Ribonucleoprotein</keyword>
<dbReference type="AlphaFoldDB" id="A0A0H4SQJ2"/>
<accession>A0A0H4SQJ2</accession>
<dbReference type="GO" id="GO:0006412">
    <property type="term" value="P:translation"/>
    <property type="evidence" value="ECO:0007669"/>
    <property type="project" value="InterPro"/>
</dbReference>
<dbReference type="GO" id="GO:0003735">
    <property type="term" value="F:structural constituent of ribosome"/>
    <property type="evidence" value="ECO:0007669"/>
    <property type="project" value="InterPro"/>
</dbReference>
<dbReference type="InterPro" id="IPR002583">
    <property type="entry name" value="Ribosomal_bS20"/>
</dbReference>
<geneLocation type="plastid" evidence="6"/>
<keyword evidence="6" id="KW-0934">Plastid</keyword>
<reference evidence="6" key="1">
    <citation type="journal article" date="2015" name="PLoS ONE">
        <title>The Plastid Genome of the Cryptomonad Teleaulax amphioxeia.</title>
        <authorList>
            <person name="Kim J.I."/>
            <person name="Yoon H.S."/>
            <person name="Yi G."/>
            <person name="Kim H.S."/>
            <person name="Yih W."/>
            <person name="Shin W."/>
        </authorList>
    </citation>
    <scope>NUCLEOTIDE SEQUENCE</scope>
    <source>
        <strain evidence="6">HACCP-CR01</strain>
    </source>
</reference>
<name>A0A0H4SQJ2_9CRYP</name>
<evidence type="ECO:0000256" key="4">
    <source>
        <dbReference type="ARBA" id="ARBA00022980"/>
    </source>
</evidence>
<dbReference type="Pfam" id="PF01649">
    <property type="entry name" value="Ribosomal_S20p"/>
    <property type="match status" value="1"/>
</dbReference>
<keyword evidence="4 6" id="KW-0689">Ribosomal protein</keyword>
<evidence type="ECO:0000256" key="5">
    <source>
        <dbReference type="ARBA" id="ARBA00023274"/>
    </source>
</evidence>
<dbReference type="GO" id="GO:0070181">
    <property type="term" value="F:small ribosomal subunit rRNA binding"/>
    <property type="evidence" value="ECO:0007669"/>
    <property type="project" value="TreeGrafter"/>
</dbReference>
<dbReference type="NCBIfam" id="TIGR00029">
    <property type="entry name" value="S20"/>
    <property type="match status" value="1"/>
</dbReference>
<dbReference type="InterPro" id="IPR036510">
    <property type="entry name" value="Ribosomal_bS20_sf"/>
</dbReference>
<protein>
    <submittedName>
        <fullName evidence="6">Ribosomal protein S20</fullName>
    </submittedName>
</protein>
<dbReference type="GeneID" id="25077781"/>
<evidence type="ECO:0000313" key="6">
    <source>
        <dbReference type="EMBL" id="AKP94650.1"/>
    </source>
</evidence>
<dbReference type="HAMAP" id="MF_00500">
    <property type="entry name" value="Ribosomal_bS20"/>
    <property type="match status" value="1"/>
</dbReference>
<dbReference type="EMBL" id="KP899713">
    <property type="protein sequence ID" value="AKP94650.1"/>
    <property type="molecule type" value="Genomic_DNA"/>
</dbReference>
<organism evidence="6">
    <name type="scientific">Teleaulax amphioxeia</name>
    <dbReference type="NCBI Taxonomy" id="77931"/>
    <lineage>
        <taxon>Eukaryota</taxon>
        <taxon>Cryptophyceae</taxon>
        <taxon>Pyrenomonadales</taxon>
        <taxon>Geminigeraceae</taxon>
        <taxon>Teleaulax</taxon>
    </lineage>
</organism>
<dbReference type="GO" id="GO:0005829">
    <property type="term" value="C:cytosol"/>
    <property type="evidence" value="ECO:0007669"/>
    <property type="project" value="TreeGrafter"/>
</dbReference>
<sequence length="93" mass="10584">MANSLSAEKRIEINERNRLRNKAYKSSIRTIYKKCLIAINNTDENNMDSVNSLLSLSYSKLDKAVQKKMMHKNAAASKKAALAKALKKREQNK</sequence>
<dbReference type="SUPFAM" id="SSF46992">
    <property type="entry name" value="Ribosomal protein S20"/>
    <property type="match status" value="1"/>
</dbReference>
<dbReference type="RefSeq" id="YP_009159232.1">
    <property type="nucleotide sequence ID" value="NC_027589.1"/>
</dbReference>
<dbReference type="PANTHER" id="PTHR33398:SF1">
    <property type="entry name" value="SMALL RIBOSOMAL SUBUNIT PROTEIN BS20C"/>
    <property type="match status" value="1"/>
</dbReference>
<proteinExistence type="inferred from homology"/>
<evidence type="ECO:0000256" key="2">
    <source>
        <dbReference type="ARBA" id="ARBA00022730"/>
    </source>
</evidence>
<comment type="similarity">
    <text evidence="1">Belongs to the bacterial ribosomal protein bS20 family.</text>
</comment>
<keyword evidence="2" id="KW-0699">rRNA-binding</keyword>
<gene>
    <name evidence="6" type="primary">rps20</name>
    <name evidence="6" type="ORF">TampPt_p080</name>
</gene>
<keyword evidence="3" id="KW-0694">RNA-binding</keyword>
<dbReference type="GO" id="GO:0015935">
    <property type="term" value="C:small ribosomal subunit"/>
    <property type="evidence" value="ECO:0007669"/>
    <property type="project" value="TreeGrafter"/>
</dbReference>